<reference evidence="1" key="1">
    <citation type="submission" date="2022-07" db="EMBL/GenBank/DDBJ databases">
        <title>Phylogenomic reconstructions and comparative analyses of Kickxellomycotina fungi.</title>
        <authorList>
            <person name="Reynolds N.K."/>
            <person name="Stajich J.E."/>
            <person name="Barry K."/>
            <person name="Grigoriev I.V."/>
            <person name="Crous P."/>
            <person name="Smith M.E."/>
        </authorList>
    </citation>
    <scope>NUCLEOTIDE SEQUENCE</scope>
    <source>
        <strain evidence="1">NBRC 32514</strain>
    </source>
</reference>
<keyword evidence="2" id="KW-1185">Reference proteome</keyword>
<dbReference type="AlphaFoldDB" id="A0A9W7Y265"/>
<evidence type="ECO:0000313" key="1">
    <source>
        <dbReference type="EMBL" id="KAJ1722633.1"/>
    </source>
</evidence>
<evidence type="ECO:0000313" key="2">
    <source>
        <dbReference type="Proteomes" id="UP001149813"/>
    </source>
</evidence>
<gene>
    <name evidence="1" type="ORF">LPJ53_002975</name>
</gene>
<dbReference type="EMBL" id="JANBOJ010000102">
    <property type="protein sequence ID" value="KAJ1722633.1"/>
    <property type="molecule type" value="Genomic_DNA"/>
</dbReference>
<dbReference type="OrthoDB" id="5542138at2759"/>
<comment type="caution">
    <text evidence="1">The sequence shown here is derived from an EMBL/GenBank/DDBJ whole genome shotgun (WGS) entry which is preliminary data.</text>
</comment>
<dbReference type="Proteomes" id="UP001149813">
    <property type="component" value="Unassembled WGS sequence"/>
</dbReference>
<proteinExistence type="predicted"/>
<name>A0A9W7Y265_9FUNG</name>
<protein>
    <submittedName>
        <fullName evidence="1">Uncharacterized protein</fullName>
    </submittedName>
</protein>
<accession>A0A9W7Y265</accession>
<organism evidence="1 2">
    <name type="scientific">Coemansia erecta</name>
    <dbReference type="NCBI Taxonomy" id="147472"/>
    <lineage>
        <taxon>Eukaryota</taxon>
        <taxon>Fungi</taxon>
        <taxon>Fungi incertae sedis</taxon>
        <taxon>Zoopagomycota</taxon>
        <taxon>Kickxellomycotina</taxon>
        <taxon>Kickxellomycetes</taxon>
        <taxon>Kickxellales</taxon>
        <taxon>Kickxellaceae</taxon>
        <taxon>Coemansia</taxon>
    </lineage>
</organism>
<sequence length="430" mass="46685">MTRRVAGRAPGSTITDLTLFSACGIRARVDDLQPENDPFILDNIFKSPKRRRRGLLSWSAMPPLDMLPPLPPSLDRHPAGGPIRDLHRQLSSRSTRRSILSSKCSFTSIRRRHKRISSGRVAAPIRQAPLSVALGEHTRSISDPTSAIIALSPAPTVASTISELSVSSTSRDSTSTECSDSMAMQTWPAAKRPAAKPPIRPQVFAEAPSNDSTHVHSAASQRADVFTHVSLFERAEECPSMRRVSEHTSRLQWPTHPSEIRRPPPVHVPKFDSRLRSQRCSSMPCTSFSSTALYSQPPSSAVDVTFGVSSKQKQRQWRRPEIPECLLRAPPFEVAAGGFCGVKNSLDVQYTAPLSLARPVTRAATAPSTALPVLAGIQSSSQLVPFPRPADNSVSMDSAALSRDADTGVRLLPAAVRLLRMFALCGNSGN</sequence>